<keyword evidence="2" id="KW-1185">Reference proteome</keyword>
<gene>
    <name evidence="1" type="ORF">NCTC12872_00357</name>
</gene>
<reference evidence="1 2" key="1">
    <citation type="submission" date="2018-06" db="EMBL/GenBank/DDBJ databases">
        <authorList>
            <consortium name="Pathogen Informatics"/>
            <person name="Doyle S."/>
        </authorList>
    </citation>
    <scope>NUCLEOTIDE SEQUENCE [LARGE SCALE GENOMIC DNA]</scope>
    <source>
        <strain evidence="1 2">NCTC12872</strain>
    </source>
</reference>
<evidence type="ECO:0000313" key="2">
    <source>
        <dbReference type="Proteomes" id="UP000255417"/>
    </source>
</evidence>
<dbReference type="Proteomes" id="UP000255417">
    <property type="component" value="Unassembled WGS sequence"/>
</dbReference>
<proteinExistence type="predicted"/>
<protein>
    <submittedName>
        <fullName evidence="1">Uncharacterized protein</fullName>
    </submittedName>
</protein>
<sequence>MTAFYCRDNKFKMRIFVYLLNKQMVKSAMYSKSWKLCFETLAAQGFEVPPQ</sequence>
<dbReference type="EMBL" id="UGTA01000001">
    <property type="protein sequence ID" value="SUB58395.1"/>
    <property type="molecule type" value="Genomic_DNA"/>
</dbReference>
<organism evidence="1 2">
    <name type="scientific">Phocoenobacter uteri</name>
    <dbReference type="NCBI Taxonomy" id="146806"/>
    <lineage>
        <taxon>Bacteria</taxon>
        <taxon>Pseudomonadati</taxon>
        <taxon>Pseudomonadota</taxon>
        <taxon>Gammaproteobacteria</taxon>
        <taxon>Pasteurellales</taxon>
        <taxon>Pasteurellaceae</taxon>
        <taxon>Phocoenobacter</taxon>
    </lineage>
</organism>
<name>A0A379C9H8_9PAST</name>
<accession>A0A379C9H8</accession>
<evidence type="ECO:0000313" key="1">
    <source>
        <dbReference type="EMBL" id="SUB58395.1"/>
    </source>
</evidence>
<dbReference type="AlphaFoldDB" id="A0A379C9H8"/>